<reference evidence="1 2" key="1">
    <citation type="submission" date="2024-01" db="EMBL/GenBank/DDBJ databases">
        <title>The genome of the rayed Mediterranean limpet Patella caerulea (Linnaeus, 1758).</title>
        <authorList>
            <person name="Anh-Thu Weber A."/>
            <person name="Halstead-Nussloch G."/>
        </authorList>
    </citation>
    <scope>NUCLEOTIDE SEQUENCE [LARGE SCALE GENOMIC DNA]</scope>
    <source>
        <strain evidence="1">AATW-2023a</strain>
        <tissue evidence="1">Whole specimen</tissue>
    </source>
</reference>
<dbReference type="SUPFAM" id="SSF52047">
    <property type="entry name" value="RNI-like"/>
    <property type="match status" value="1"/>
</dbReference>
<dbReference type="Pfam" id="PF13516">
    <property type="entry name" value="LRR_6"/>
    <property type="match status" value="5"/>
</dbReference>
<dbReference type="InterPro" id="IPR001611">
    <property type="entry name" value="Leu-rich_rpt"/>
</dbReference>
<dbReference type="Proteomes" id="UP001347796">
    <property type="component" value="Unassembled WGS sequence"/>
</dbReference>
<gene>
    <name evidence="1" type="ORF">SNE40_009900</name>
</gene>
<evidence type="ECO:0000313" key="2">
    <source>
        <dbReference type="Proteomes" id="UP001347796"/>
    </source>
</evidence>
<dbReference type="SMART" id="SM00368">
    <property type="entry name" value="LRR_RI"/>
    <property type="match status" value="8"/>
</dbReference>
<dbReference type="AlphaFoldDB" id="A0AAN8JU89"/>
<dbReference type="PANTHER" id="PTHR24114:SF2">
    <property type="entry name" value="F-BOX DOMAIN-CONTAINING PROTEIN-RELATED"/>
    <property type="match status" value="1"/>
</dbReference>
<dbReference type="PROSITE" id="PS51450">
    <property type="entry name" value="LRR"/>
    <property type="match status" value="1"/>
</dbReference>
<dbReference type="InterPro" id="IPR032675">
    <property type="entry name" value="LRR_dom_sf"/>
</dbReference>
<name>A0AAN8JU89_PATCE</name>
<dbReference type="InterPro" id="IPR052394">
    <property type="entry name" value="LRR-containing"/>
</dbReference>
<keyword evidence="2" id="KW-1185">Reference proteome</keyword>
<dbReference type="EMBL" id="JAZGQO010000007">
    <property type="protein sequence ID" value="KAK6182154.1"/>
    <property type="molecule type" value="Genomic_DNA"/>
</dbReference>
<comment type="caution">
    <text evidence="1">The sequence shown here is derived from an EMBL/GenBank/DDBJ whole genome shotgun (WGS) entry which is preliminary data.</text>
</comment>
<accession>A0AAN8JU89</accession>
<dbReference type="PANTHER" id="PTHR24114">
    <property type="entry name" value="LEUCINE RICH REPEAT FAMILY PROTEIN"/>
    <property type="match status" value="1"/>
</dbReference>
<sequence>MEAQERPKTIEGYYFTGVLKSQKQIIFERQITGIRSNSSGRRTVARKIKTDDKDDNLETVTMTSESTSLGDREDTLLDDVLHVPLEDEKLDNLTVKLDTVDIQKKLYRRECDKLGVIPIGVYMRNPVQTHLILKHYSMGPDGAKALAIPLMLDSSIVKLDLEGNDINASGMAAMAEMLAESVTIKELNLSRNNLGHRGALSIKSLLRKNRLIDTLFLSGNGFTDIDATTFADIIKDSKTLKKLILSHNGFGDDSGTIFGNALNVNENMEYLDLSWNKLRGRSAAELCLSLKENIGLKYFNIAYNGCGKHGAAAIAMVLGVNTTLRELDLTDNRLTDVDVLAVIQELSKNETLKILRIGENLITGKGCLNILKLFLKAENSVLEILDLKNTNVTKEFLEEMKMLPSIRTPSPVILHGSCPSAKQISLYTCTS</sequence>
<dbReference type="Gene3D" id="3.80.10.10">
    <property type="entry name" value="Ribonuclease Inhibitor"/>
    <property type="match status" value="2"/>
</dbReference>
<evidence type="ECO:0000313" key="1">
    <source>
        <dbReference type="EMBL" id="KAK6182154.1"/>
    </source>
</evidence>
<organism evidence="1 2">
    <name type="scientific">Patella caerulea</name>
    <name type="common">Rayed Mediterranean limpet</name>
    <dbReference type="NCBI Taxonomy" id="87958"/>
    <lineage>
        <taxon>Eukaryota</taxon>
        <taxon>Metazoa</taxon>
        <taxon>Spiralia</taxon>
        <taxon>Lophotrochozoa</taxon>
        <taxon>Mollusca</taxon>
        <taxon>Gastropoda</taxon>
        <taxon>Patellogastropoda</taxon>
        <taxon>Patelloidea</taxon>
        <taxon>Patellidae</taxon>
        <taxon>Patella</taxon>
    </lineage>
</organism>
<proteinExistence type="predicted"/>
<protein>
    <submittedName>
        <fullName evidence="1">Uncharacterized protein</fullName>
    </submittedName>
</protein>